<feature type="domain" description="N-acetyltransferase" evidence="1">
    <location>
        <begin position="1"/>
        <end position="106"/>
    </location>
</feature>
<dbReference type="AlphaFoldDB" id="A0A1T4LN82"/>
<dbReference type="EMBL" id="FUWO01000008">
    <property type="protein sequence ID" value="SJZ56076.1"/>
    <property type="molecule type" value="Genomic_DNA"/>
</dbReference>
<dbReference type="InterPro" id="IPR053144">
    <property type="entry name" value="Acetyltransferase_Butenolide"/>
</dbReference>
<dbReference type="InterPro" id="IPR000182">
    <property type="entry name" value="GNAT_dom"/>
</dbReference>
<dbReference type="SUPFAM" id="SSF55729">
    <property type="entry name" value="Acyl-CoA N-acyltransferases (Nat)"/>
    <property type="match status" value="1"/>
</dbReference>
<accession>A0A1T4LN82</accession>
<proteinExistence type="predicted"/>
<dbReference type="Proteomes" id="UP000189941">
    <property type="component" value="Unassembled WGS sequence"/>
</dbReference>
<dbReference type="Pfam" id="PF13673">
    <property type="entry name" value="Acetyltransf_10"/>
    <property type="match status" value="1"/>
</dbReference>
<dbReference type="Gene3D" id="3.40.630.30">
    <property type="match status" value="1"/>
</dbReference>
<dbReference type="STRING" id="1121925.SAMN02746011_01152"/>
<dbReference type="PROSITE" id="PS51186">
    <property type="entry name" value="GNAT"/>
    <property type="match status" value="1"/>
</dbReference>
<name>A0A1T4LN82_9LACT</name>
<dbReference type="GO" id="GO:0016747">
    <property type="term" value="F:acyltransferase activity, transferring groups other than amino-acyl groups"/>
    <property type="evidence" value="ECO:0007669"/>
    <property type="project" value="InterPro"/>
</dbReference>
<dbReference type="CDD" id="cd04301">
    <property type="entry name" value="NAT_SF"/>
    <property type="match status" value="1"/>
</dbReference>
<dbReference type="PANTHER" id="PTHR43233:SF1">
    <property type="entry name" value="FAMILY N-ACETYLTRANSFERASE, PUTATIVE (AFU_ORTHOLOGUE AFUA_6G03350)-RELATED"/>
    <property type="match status" value="1"/>
</dbReference>
<keyword evidence="2" id="KW-0808">Transferase</keyword>
<gene>
    <name evidence="2" type="ORF">SAMN02746011_01152</name>
</gene>
<organism evidence="2 3">
    <name type="scientific">Globicatella sulfidifaciens DSM 15739</name>
    <dbReference type="NCBI Taxonomy" id="1121925"/>
    <lineage>
        <taxon>Bacteria</taxon>
        <taxon>Bacillati</taxon>
        <taxon>Bacillota</taxon>
        <taxon>Bacilli</taxon>
        <taxon>Lactobacillales</taxon>
        <taxon>Aerococcaceae</taxon>
        <taxon>Globicatella</taxon>
    </lineage>
</organism>
<sequence>MKNAYRHSLFTLAAYDGERLIGIIRAVGDGYSILFIQDLLILPEFQRQGIGTNLLNKVIDTFPNVYQLHLLTDNSEKTRKFYESVGFKDVNDIQCTAFTFVGKDKK</sequence>
<evidence type="ECO:0000259" key="1">
    <source>
        <dbReference type="PROSITE" id="PS51186"/>
    </source>
</evidence>
<reference evidence="3" key="1">
    <citation type="submission" date="2017-02" db="EMBL/GenBank/DDBJ databases">
        <authorList>
            <person name="Varghese N."/>
            <person name="Submissions S."/>
        </authorList>
    </citation>
    <scope>NUCLEOTIDE SEQUENCE [LARGE SCALE GENOMIC DNA]</scope>
    <source>
        <strain evidence="3">DSM 15739</strain>
    </source>
</reference>
<evidence type="ECO:0000313" key="2">
    <source>
        <dbReference type="EMBL" id="SJZ56076.1"/>
    </source>
</evidence>
<keyword evidence="3" id="KW-1185">Reference proteome</keyword>
<protein>
    <submittedName>
        <fullName evidence="2">Acetyltransferases</fullName>
    </submittedName>
</protein>
<dbReference type="PANTHER" id="PTHR43233">
    <property type="entry name" value="FAMILY N-ACETYLTRANSFERASE, PUTATIVE (AFU_ORTHOLOGUE AFUA_6G03350)-RELATED"/>
    <property type="match status" value="1"/>
</dbReference>
<evidence type="ECO:0000313" key="3">
    <source>
        <dbReference type="Proteomes" id="UP000189941"/>
    </source>
</evidence>
<dbReference type="InterPro" id="IPR016181">
    <property type="entry name" value="Acyl_CoA_acyltransferase"/>
</dbReference>